<dbReference type="UniPathway" id="UPA00126">
    <property type="reaction ID" value="UER00930"/>
</dbReference>
<sequence length="465" mass="51866">MLLPVVMAGGTGSRLWPMSRELQPKQFLSFHQGGSMLQNTISRLEGLAVEDPIVICNEDHRFLVAEQLRQLNKLAGNIILEPVGRNTAPAITLAALHAIRMGEDPILLVLAADHLIEDEDTFHSVIRNSIPFAEQGKLVTFGIVPGQPETGYGYIQRGDMQQVGEATAWKIRRFVEKPDLSTAQAYLDSGEYLWNSGMFMFRASVYLQEVSAYCPEILDACRSAMMQPVSDLDFIKLNKDIFSKCPSNSIDYAVMEHTQAGIVAAMDAGWNDVGSWSALWETSNHDSNGNALTGDVFAHNTRDCYIRSEDKLTATLGVSDLVIVNTKDALLVSNKDSVQDVKVVVEYLKSQSRSEFREHPTRYLPWGHVETLVMNTRYKVNRITIIPGGELSLQLHHHRLEHWVVLTGTASILVDNNAFFLTENESTTIPVGKKHKLSNPGKINLEVLEIQFGSYLGEDDVQRIQ</sequence>
<dbReference type="CDD" id="cd02509">
    <property type="entry name" value="GDP-M1P_Guanylyltransferase"/>
    <property type="match status" value="1"/>
</dbReference>
<keyword evidence="4 13" id="KW-0808">Transferase</keyword>
<keyword evidence="5 13" id="KW-0548">Nucleotidyltransferase</keyword>
<evidence type="ECO:0000256" key="1">
    <source>
        <dbReference type="ARBA" id="ARBA00004823"/>
    </source>
</evidence>
<name>A0A1B7L906_9ENTR</name>
<evidence type="ECO:0000256" key="5">
    <source>
        <dbReference type="ARBA" id="ARBA00022695"/>
    </source>
</evidence>
<dbReference type="Gene3D" id="3.90.550.10">
    <property type="entry name" value="Spore Coat Polysaccharide Biosynthesis Protein SpsA, Chain A"/>
    <property type="match status" value="1"/>
</dbReference>
<comment type="catalytic activity">
    <reaction evidence="8">
        <text>alpha-D-mannose 1-phosphate + GTP + H(+) = GDP-alpha-D-mannose + diphosphate</text>
        <dbReference type="Rhea" id="RHEA:15229"/>
        <dbReference type="ChEBI" id="CHEBI:15378"/>
        <dbReference type="ChEBI" id="CHEBI:33019"/>
        <dbReference type="ChEBI" id="CHEBI:37565"/>
        <dbReference type="ChEBI" id="CHEBI:57527"/>
        <dbReference type="ChEBI" id="CHEBI:58409"/>
        <dbReference type="EC" id="2.7.7.13"/>
    </reaction>
</comment>
<dbReference type="STRING" id="1691903.A9B99_03820"/>
<dbReference type="CDD" id="cd02213">
    <property type="entry name" value="cupin_PMI_typeII_C"/>
    <property type="match status" value="1"/>
</dbReference>
<comment type="pathway">
    <text evidence="1">Nucleotide-sugar biosynthesis; GDP-alpha-D-mannose biosynthesis; GDP-alpha-D-mannose from alpha-D-mannose 1-phosphate (GTP route): step 1/1.</text>
</comment>
<dbReference type="GO" id="GO:0009298">
    <property type="term" value="P:GDP-mannose biosynthetic process"/>
    <property type="evidence" value="ECO:0007669"/>
    <property type="project" value="UniProtKB-UniPathway"/>
</dbReference>
<dbReference type="Pfam" id="PF01050">
    <property type="entry name" value="MannoseP_isomer"/>
    <property type="match status" value="1"/>
</dbReference>
<dbReference type="InterPro" id="IPR005835">
    <property type="entry name" value="NTP_transferase_dom"/>
</dbReference>
<dbReference type="FunFam" id="2.60.120.10:FF:000032">
    <property type="entry name" value="Mannose-1-phosphate guanylyltransferase/mannose-6-phosphate isomerase"/>
    <property type="match status" value="1"/>
</dbReference>
<evidence type="ECO:0000313" key="13">
    <source>
        <dbReference type="EMBL" id="OAT78838.1"/>
    </source>
</evidence>
<dbReference type="PANTHER" id="PTHR46390:SF1">
    <property type="entry name" value="MANNOSE-1-PHOSPHATE GUANYLYLTRANSFERASE"/>
    <property type="match status" value="1"/>
</dbReference>
<dbReference type="GO" id="GO:0016853">
    <property type="term" value="F:isomerase activity"/>
    <property type="evidence" value="ECO:0007669"/>
    <property type="project" value="UniProtKB-KW"/>
</dbReference>
<keyword evidence="6" id="KW-0547">Nucleotide-binding</keyword>
<dbReference type="InterPro" id="IPR049577">
    <property type="entry name" value="GMPP_N"/>
</dbReference>
<dbReference type="NCBIfam" id="TIGR01479">
    <property type="entry name" value="GMP_PMI"/>
    <property type="match status" value="1"/>
</dbReference>
<dbReference type="GO" id="GO:0004475">
    <property type="term" value="F:mannose-1-phosphate guanylyltransferase (GTP) activity"/>
    <property type="evidence" value="ECO:0007669"/>
    <property type="project" value="UniProtKB-EC"/>
</dbReference>
<dbReference type="InterPro" id="IPR029044">
    <property type="entry name" value="Nucleotide-diphossugar_trans"/>
</dbReference>
<dbReference type="EMBL" id="LYRP01000001">
    <property type="protein sequence ID" value="OAT78838.1"/>
    <property type="molecule type" value="Genomic_DNA"/>
</dbReference>
<proteinExistence type="inferred from homology"/>
<keyword evidence="13" id="KW-0413">Isomerase</keyword>
<dbReference type="Pfam" id="PF00483">
    <property type="entry name" value="NTP_transferase"/>
    <property type="match status" value="1"/>
</dbReference>
<protein>
    <recommendedName>
        <fullName evidence="3">mannose-1-phosphate guanylyltransferase</fullName>
        <ecNumber evidence="3">2.7.7.13</ecNumber>
    </recommendedName>
</protein>
<gene>
    <name evidence="13" type="ORF">A9B99_03820</name>
</gene>
<dbReference type="FunFam" id="3.90.550.10:FF:000046">
    <property type="entry name" value="Mannose-1-phosphate guanylyltransferase (GDP)"/>
    <property type="match status" value="1"/>
</dbReference>
<dbReference type="EC" id="2.7.7.13" evidence="3"/>
<evidence type="ECO:0000259" key="12">
    <source>
        <dbReference type="Pfam" id="PF22640"/>
    </source>
</evidence>
<evidence type="ECO:0000256" key="7">
    <source>
        <dbReference type="ARBA" id="ARBA00023134"/>
    </source>
</evidence>
<dbReference type="InterPro" id="IPR006375">
    <property type="entry name" value="Man1P_GuaTrfase/Man6P_Isoase"/>
</dbReference>
<comment type="similarity">
    <text evidence="2 9">Belongs to the mannose-6-phosphate isomerase type 2 family.</text>
</comment>
<dbReference type="Proteomes" id="UP000078225">
    <property type="component" value="Unassembled WGS sequence"/>
</dbReference>
<dbReference type="SUPFAM" id="SSF53448">
    <property type="entry name" value="Nucleotide-diphospho-sugar transferases"/>
    <property type="match status" value="1"/>
</dbReference>
<dbReference type="AlphaFoldDB" id="A0A1B7L906"/>
<dbReference type="InterPro" id="IPR054566">
    <property type="entry name" value="ManC/GMP-like_b-helix"/>
</dbReference>
<dbReference type="InterPro" id="IPR014710">
    <property type="entry name" value="RmlC-like_jellyroll"/>
</dbReference>
<evidence type="ECO:0000259" key="10">
    <source>
        <dbReference type="Pfam" id="PF00483"/>
    </source>
</evidence>
<evidence type="ECO:0000256" key="9">
    <source>
        <dbReference type="RuleBase" id="RU004190"/>
    </source>
</evidence>
<evidence type="ECO:0000256" key="3">
    <source>
        <dbReference type="ARBA" id="ARBA00012387"/>
    </source>
</evidence>
<dbReference type="InterPro" id="IPR011051">
    <property type="entry name" value="RmlC_Cupin_sf"/>
</dbReference>
<dbReference type="Gene3D" id="2.60.120.10">
    <property type="entry name" value="Jelly Rolls"/>
    <property type="match status" value="1"/>
</dbReference>
<feature type="domain" description="Mannose-6-phosphate isomerase type II C-terminal" evidence="11">
    <location>
        <begin position="352"/>
        <end position="464"/>
    </location>
</feature>
<comment type="caution">
    <text evidence="13">The sequence shown here is derived from an EMBL/GenBank/DDBJ whole genome shotgun (WGS) entry which is preliminary data.</text>
</comment>
<dbReference type="GO" id="GO:0005525">
    <property type="term" value="F:GTP binding"/>
    <property type="evidence" value="ECO:0007669"/>
    <property type="project" value="UniProtKB-KW"/>
</dbReference>
<dbReference type="PANTHER" id="PTHR46390">
    <property type="entry name" value="MANNOSE-1-PHOSPHATE GUANYLYLTRANSFERASE"/>
    <property type="match status" value="1"/>
</dbReference>
<evidence type="ECO:0000313" key="14">
    <source>
        <dbReference type="Proteomes" id="UP000078225"/>
    </source>
</evidence>
<organism evidence="13 14">
    <name type="scientific">Mangrovibacter phragmitis</name>
    <dbReference type="NCBI Taxonomy" id="1691903"/>
    <lineage>
        <taxon>Bacteria</taxon>
        <taxon>Pseudomonadati</taxon>
        <taxon>Pseudomonadota</taxon>
        <taxon>Gammaproteobacteria</taxon>
        <taxon>Enterobacterales</taxon>
        <taxon>Enterobacteriaceae</taxon>
        <taxon>Mangrovibacter</taxon>
    </lineage>
</organism>
<dbReference type="Pfam" id="PF22640">
    <property type="entry name" value="ManC_GMP_beta-helix"/>
    <property type="match status" value="1"/>
</dbReference>
<accession>A0A1B7L906</accession>
<dbReference type="OrthoDB" id="9806359at2"/>
<dbReference type="GO" id="GO:0000271">
    <property type="term" value="P:polysaccharide biosynthetic process"/>
    <property type="evidence" value="ECO:0007669"/>
    <property type="project" value="InterPro"/>
</dbReference>
<dbReference type="RefSeq" id="WP_064594761.1">
    <property type="nucleotide sequence ID" value="NZ_LYRP01000001.1"/>
</dbReference>
<dbReference type="SUPFAM" id="SSF51182">
    <property type="entry name" value="RmlC-like cupins"/>
    <property type="match status" value="1"/>
</dbReference>
<dbReference type="InterPro" id="IPR051161">
    <property type="entry name" value="Mannose-6P_isomerase_type2"/>
</dbReference>
<dbReference type="InterPro" id="IPR001538">
    <property type="entry name" value="Man6P_isomerase-2_C"/>
</dbReference>
<evidence type="ECO:0000256" key="6">
    <source>
        <dbReference type="ARBA" id="ARBA00022741"/>
    </source>
</evidence>
<keyword evidence="7" id="KW-0342">GTP-binding</keyword>
<evidence type="ECO:0000256" key="2">
    <source>
        <dbReference type="ARBA" id="ARBA00006115"/>
    </source>
</evidence>
<evidence type="ECO:0000259" key="11">
    <source>
        <dbReference type="Pfam" id="PF01050"/>
    </source>
</evidence>
<keyword evidence="14" id="KW-1185">Reference proteome</keyword>
<feature type="domain" description="Nucleotidyl transferase" evidence="10">
    <location>
        <begin position="4"/>
        <end position="287"/>
    </location>
</feature>
<evidence type="ECO:0000256" key="8">
    <source>
        <dbReference type="ARBA" id="ARBA00047343"/>
    </source>
</evidence>
<reference evidence="14" key="1">
    <citation type="submission" date="2016-05" db="EMBL/GenBank/DDBJ databases">
        <authorList>
            <person name="Behera P."/>
            <person name="Vaishampayan P."/>
            <person name="Singh N."/>
            <person name="Raina V."/>
            <person name="Suar M."/>
            <person name="Pattnaik A."/>
            <person name="Rastogi G."/>
        </authorList>
    </citation>
    <scope>NUCLEOTIDE SEQUENCE [LARGE SCALE GENOMIC DNA]</scope>
    <source>
        <strain evidence="14">MP23</strain>
    </source>
</reference>
<evidence type="ECO:0000256" key="4">
    <source>
        <dbReference type="ARBA" id="ARBA00022679"/>
    </source>
</evidence>
<feature type="domain" description="MannoseP isomerase/GMP-like beta-helix" evidence="12">
    <location>
        <begin position="300"/>
        <end position="348"/>
    </location>
</feature>